<reference evidence="10" key="1">
    <citation type="journal article" date="2019" name="IScience">
        <title>Narwhal Genome Reveals Long-Term Low Genetic Diversity despite Current Large Abundance Size.</title>
        <authorList>
            <person name="Westbury M.V."/>
            <person name="Petersen B."/>
            <person name="Garde E."/>
            <person name="Heide-Jorgensen M.P."/>
            <person name="Lorenzen E.D."/>
        </authorList>
    </citation>
    <scope>NUCLEOTIDE SEQUENCE [LARGE SCALE GENOMIC DNA]</scope>
</reference>
<evidence type="ECO:0000313" key="10">
    <source>
        <dbReference type="Proteomes" id="UP000308365"/>
    </source>
</evidence>
<dbReference type="GO" id="GO:0030151">
    <property type="term" value="F:molybdenum ion binding"/>
    <property type="evidence" value="ECO:0007669"/>
    <property type="project" value="UniProtKB-UniRule"/>
</dbReference>
<organism evidence="9 10">
    <name type="scientific">Monodon monoceros</name>
    <name type="common">Narwhal</name>
    <name type="synonym">Ceratodon monodon</name>
    <dbReference type="NCBI Taxonomy" id="40151"/>
    <lineage>
        <taxon>Eukaryota</taxon>
        <taxon>Metazoa</taxon>
        <taxon>Chordata</taxon>
        <taxon>Craniata</taxon>
        <taxon>Vertebrata</taxon>
        <taxon>Euteleostomi</taxon>
        <taxon>Mammalia</taxon>
        <taxon>Eutheria</taxon>
        <taxon>Laurasiatheria</taxon>
        <taxon>Artiodactyla</taxon>
        <taxon>Whippomorpha</taxon>
        <taxon>Cetacea</taxon>
        <taxon>Odontoceti</taxon>
        <taxon>Monodontidae</taxon>
        <taxon>Monodon</taxon>
    </lineage>
</organism>
<dbReference type="SUPFAM" id="SSF53383">
    <property type="entry name" value="PLP-dependent transferases"/>
    <property type="match status" value="1"/>
</dbReference>
<dbReference type="Gene3D" id="3.40.640.10">
    <property type="entry name" value="Type I PLP-dependent aspartate aminotransferase-like (Major domain)"/>
    <property type="match status" value="1"/>
</dbReference>
<dbReference type="HAMAP" id="MF_03050">
    <property type="entry name" value="MOCOS"/>
    <property type="match status" value="1"/>
</dbReference>
<evidence type="ECO:0000256" key="2">
    <source>
        <dbReference type="ARBA" id="ARBA00022553"/>
    </source>
</evidence>
<feature type="domain" description="MOSC" evidence="8">
    <location>
        <begin position="915"/>
        <end position="1076"/>
    </location>
</feature>
<evidence type="ECO:0000256" key="3">
    <source>
        <dbReference type="ARBA" id="ARBA00022679"/>
    </source>
</evidence>
<dbReference type="InterPro" id="IPR005303">
    <property type="entry name" value="MOCOS_middle"/>
</dbReference>
<dbReference type="InterPro" id="IPR028886">
    <property type="entry name" value="MoCo_sulfurase"/>
</dbReference>
<keyword evidence="2" id="KW-0597">Phosphoprotein</keyword>
<dbReference type="SUPFAM" id="SSF141673">
    <property type="entry name" value="MOSC N-terminal domain-like"/>
    <property type="match status" value="1"/>
</dbReference>
<evidence type="ECO:0000313" key="9">
    <source>
        <dbReference type="EMBL" id="TKC47641.1"/>
    </source>
</evidence>
<dbReference type="GO" id="GO:0006777">
    <property type="term" value="P:Mo-molybdopterin cofactor biosynthetic process"/>
    <property type="evidence" value="ECO:0007669"/>
    <property type="project" value="UniProtKB-UniRule"/>
</dbReference>
<feature type="region of interest" description="Disordered" evidence="7">
    <location>
        <begin position="720"/>
        <end position="755"/>
    </location>
</feature>
<dbReference type="Proteomes" id="UP000308365">
    <property type="component" value="Unassembled WGS sequence"/>
</dbReference>
<dbReference type="PROSITE" id="PS51340">
    <property type="entry name" value="MOSC"/>
    <property type="match status" value="1"/>
</dbReference>
<comment type="catalytic activity">
    <reaction evidence="6">
        <text>Mo-molybdopterin + L-cysteine + AH2 = thio-Mo-molybdopterin + L-alanine + A + H2O</text>
        <dbReference type="Rhea" id="RHEA:42636"/>
        <dbReference type="ChEBI" id="CHEBI:13193"/>
        <dbReference type="ChEBI" id="CHEBI:15377"/>
        <dbReference type="ChEBI" id="CHEBI:17499"/>
        <dbReference type="ChEBI" id="CHEBI:35235"/>
        <dbReference type="ChEBI" id="CHEBI:57972"/>
        <dbReference type="ChEBI" id="CHEBI:71302"/>
        <dbReference type="ChEBI" id="CHEBI:82685"/>
        <dbReference type="EC" id="2.8.1.9"/>
    </reaction>
</comment>
<dbReference type="GO" id="GO:0016829">
    <property type="term" value="F:lyase activity"/>
    <property type="evidence" value="ECO:0007669"/>
    <property type="project" value="UniProtKB-UniRule"/>
</dbReference>
<dbReference type="InterPro" id="IPR005302">
    <property type="entry name" value="MoCF_Sase_C"/>
</dbReference>
<sequence length="1097" mass="121140">MRVLHSPPLTSGTFPGPPVPFTPPPEAGPHLPTRFHTHAGPGNSRPWVWPASPHLRQWCPGMQAPGGAEEVLLLGSHWSYRVPTVPTCRDLINQTHRSPIFFLFHILLSHILRNAEHTPHWGTAIGEVSLQTPRPSHWVRLPGAALGSGQGESAGRIARFQDAQQQKAIHCILHQPLRGTVNENFVFQGSGGVSVDSVGKQLKETTTGTPSPCPQSGTELLAFAQFLDSSPQPLVYGYGRRSLHELRAREFGRLEGTVYLDHAGATLFPQSQLTSFTKDLMENVYGNPHSQNSSSKLTHDTVEQVRYRILAHFHTSPEDYTVIFTAGSTAALKLVAEAFPWVPPGPESSGSHFCYLTDSHTSVVGMREVVAAMNITSIPVRPEDMWLAEEQDATAASDPDGQPLHLFCYPAQSNFSGTRYPLSWIEEVKSGRMCPMGGPGKWFVLLDAAAYVGTSPLDLSVHRADFVPLSFYKIFGFPTGLGALLVNSRSAPLLRKTYFGGGTAAAYLAEEDFYIPRESVAERFEDGTISFLDVIALKHGFDVLERLTGGMENIRQHTFTLAQYTYTALSTLRYPNGAPVVQIYSDSEFSSPEVQGPVISFNVLDDNGNIIGYSQVDKMASLHNIHVRTGCFCNTGACQRHLGISDEMVKKHLQAGHVCGDDVDLIDGQPTGSVRISFGYMSTLEDAQAFLRFIIATRLRPSHGQPLPLVMPGEAGALPAESEAQKAVPATRARRSPSLQEDASPDSRVWDNSPTTVDAVSLRPPLLETTRTQQTPSEKAAGIPDGGLGSHIVTNLFLYPIKSCAAFEVTGWPLGNQGLLYDRSWMVVNHNGVCLSQKQEPRLCLIQPFIDLQRRIMVIKAQGMEPIAVPLEENSKPAQICQSKVCADRVNTYDCGEKISSWLSKFFGRPYRLIRQSSDFQRNARKKRGKDQSARTTATLSLVNEAQYLLINRSSVLELQQQLSTRDENGKEELFPVNNLISRFRANIITNGTRAFEEEKWDEISVGSLHFQVLGPCHRCQMICIDQQTGQRNRNVFQKLSERGERKVNFGLYLMHTSLDLSSPCYLSVGSQVLPVLKENIEHYDLPASEKQQAVIS</sequence>
<feature type="modified residue" description="N6-(pyridoxal phosphate)lysine" evidence="6">
    <location>
        <position position="473"/>
    </location>
</feature>
<dbReference type="EC" id="2.8.1.9" evidence="6"/>
<dbReference type="GO" id="GO:0030170">
    <property type="term" value="F:pyridoxal phosphate binding"/>
    <property type="evidence" value="ECO:0007669"/>
    <property type="project" value="UniProtKB-UniRule"/>
</dbReference>
<dbReference type="GO" id="GO:0008265">
    <property type="term" value="F:molybdenum cofactor sulfurtransferase activity"/>
    <property type="evidence" value="ECO:0007669"/>
    <property type="project" value="UniProtKB-UniRule"/>
</dbReference>
<evidence type="ECO:0000256" key="5">
    <source>
        <dbReference type="ARBA" id="ARBA00023150"/>
    </source>
</evidence>
<keyword evidence="3 6" id="KW-0808">Transferase</keyword>
<dbReference type="PANTHER" id="PTHR14237:SF80">
    <property type="entry name" value="MOLYBDENUM COFACTOR SULFURASE"/>
    <property type="match status" value="1"/>
</dbReference>
<accession>A0A4U1FD36</accession>
<evidence type="ECO:0000256" key="4">
    <source>
        <dbReference type="ARBA" id="ARBA00022898"/>
    </source>
</evidence>
<dbReference type="EMBL" id="RWIC01000201">
    <property type="protein sequence ID" value="TKC47641.1"/>
    <property type="molecule type" value="Genomic_DNA"/>
</dbReference>
<feature type="active site" evidence="6">
    <location>
        <position position="633"/>
    </location>
</feature>
<gene>
    <name evidence="6" type="primary">MOCOS</name>
    <name evidence="9" type="ORF">EI555_014346</name>
</gene>
<feature type="compositionally biased region" description="Pro residues" evidence="7">
    <location>
        <begin position="15"/>
        <end position="27"/>
    </location>
</feature>
<dbReference type="AlphaFoldDB" id="A0A4U1FD36"/>
<keyword evidence="5 6" id="KW-0501">Molybdenum cofactor biosynthesis</keyword>
<comment type="function">
    <text evidence="6">Sulfurates the molybdenum cofactor. Sulfation of molybdenum is essential for xanthine dehydrogenase (XDH) and aldehyde oxidase (ADO) enzymes in which molybdenum cofactor is liganded by 1 oxygen and 1 sulfur atom in active form.</text>
</comment>
<dbReference type="Pfam" id="PF03473">
    <property type="entry name" value="MOSC"/>
    <property type="match status" value="1"/>
</dbReference>
<evidence type="ECO:0000256" key="1">
    <source>
        <dbReference type="ARBA" id="ARBA00005046"/>
    </source>
</evidence>
<proteinExistence type="inferred from homology"/>
<dbReference type="InterPro" id="IPR011037">
    <property type="entry name" value="Pyrv_Knase-like_insert_dom_sf"/>
</dbReference>
<dbReference type="Pfam" id="PF00266">
    <property type="entry name" value="Aminotran_5"/>
    <property type="match status" value="1"/>
</dbReference>
<dbReference type="InterPro" id="IPR015424">
    <property type="entry name" value="PyrdxlP-dep_Trfase"/>
</dbReference>
<dbReference type="PANTHER" id="PTHR14237">
    <property type="entry name" value="MOLYBDOPTERIN COFACTOR SULFURASE MOSC"/>
    <property type="match status" value="1"/>
</dbReference>
<dbReference type="InterPro" id="IPR000192">
    <property type="entry name" value="Aminotrans_V_dom"/>
</dbReference>
<name>A0A4U1FD36_MONMO</name>
<evidence type="ECO:0000256" key="7">
    <source>
        <dbReference type="SAM" id="MobiDB-lite"/>
    </source>
</evidence>
<comment type="pathway">
    <text evidence="1">Cofactor biosynthesis; molybdopterin biosynthesis.</text>
</comment>
<keyword evidence="4 6" id="KW-0663">Pyridoxal phosphate</keyword>
<dbReference type="FunFam" id="3.40.640.10:FF:000096">
    <property type="entry name" value="Molybdenum cofactor sulfurase"/>
    <property type="match status" value="1"/>
</dbReference>
<comment type="similarity">
    <text evidence="6">Belongs to the class-V pyridoxal-phosphate-dependent aminotransferase family. MOCOS subfamily.</text>
</comment>
<comment type="caution">
    <text evidence="9">The sequence shown here is derived from an EMBL/GenBank/DDBJ whole genome shotgun (WGS) entry which is preliminary data.</text>
</comment>
<protein>
    <recommendedName>
        <fullName evidence="6">Molybdenum cofactor sulfurase</fullName>
        <shortName evidence="6">MCS</shortName>
        <shortName evidence="6">MOS</shortName>
        <shortName evidence="6">MoCo sulfurase</shortName>
        <ecNumber evidence="6">2.8.1.9</ecNumber>
    </recommendedName>
    <alternativeName>
        <fullName evidence="6">Molybdenum cofactor sulfurtransferase</fullName>
    </alternativeName>
</protein>
<comment type="cofactor">
    <cofactor evidence="6">
        <name>pyridoxal 5'-phosphate</name>
        <dbReference type="ChEBI" id="CHEBI:597326"/>
    </cofactor>
</comment>
<feature type="region of interest" description="Disordered" evidence="7">
    <location>
        <begin position="1"/>
        <end position="37"/>
    </location>
</feature>
<dbReference type="InterPro" id="IPR015421">
    <property type="entry name" value="PyrdxlP-dep_Trfase_major"/>
</dbReference>
<dbReference type="SUPFAM" id="SSF50800">
    <property type="entry name" value="PK beta-barrel domain-like"/>
    <property type="match status" value="1"/>
</dbReference>
<dbReference type="Pfam" id="PF03476">
    <property type="entry name" value="MOSC_N"/>
    <property type="match status" value="1"/>
</dbReference>
<evidence type="ECO:0000259" key="8">
    <source>
        <dbReference type="PROSITE" id="PS51340"/>
    </source>
</evidence>
<evidence type="ECO:0000256" key="6">
    <source>
        <dbReference type="HAMAP-Rule" id="MF_03050"/>
    </source>
</evidence>